<dbReference type="AlphaFoldDB" id="A0A5B0LP33"/>
<evidence type="ECO:0000256" key="1">
    <source>
        <dbReference type="SAM" id="MobiDB-lite"/>
    </source>
</evidence>
<comment type="caution">
    <text evidence="2">The sequence shown here is derived from an EMBL/GenBank/DDBJ whole genome shotgun (WGS) entry which is preliminary data.</text>
</comment>
<name>A0A5B0LP33_PUCGR</name>
<accession>A0A5B0LP33</accession>
<feature type="region of interest" description="Disordered" evidence="1">
    <location>
        <begin position="139"/>
        <end position="158"/>
    </location>
</feature>
<sequence length="181" mass="19093">MASQSPIQDTISIPDSDIDQTTALNAQVRQMKEAHGIADCPANVQANDRLPEAEPGAYSFGAADPAGSAPAQACDASQSIPPGIIPSTAPSIPVPQTPDNSINLSVSTNYRTPTASNTEKHYGSTVDGRSTNPHAVTWYKQDDDASNPSGPGLHGQFSEAQEEIERQAVAHAIRMMFPEPN</sequence>
<dbReference type="EMBL" id="VSWC01000170">
    <property type="protein sequence ID" value="KAA1071909.1"/>
    <property type="molecule type" value="Genomic_DNA"/>
</dbReference>
<dbReference type="Proteomes" id="UP000324748">
    <property type="component" value="Unassembled WGS sequence"/>
</dbReference>
<evidence type="ECO:0000313" key="5">
    <source>
        <dbReference type="Proteomes" id="UP000325313"/>
    </source>
</evidence>
<keyword evidence="4" id="KW-1185">Reference proteome</keyword>
<feature type="compositionally biased region" description="Low complexity" evidence="1">
    <location>
        <begin position="61"/>
        <end position="73"/>
    </location>
</feature>
<feature type="region of interest" description="Disordered" evidence="1">
    <location>
        <begin position="61"/>
        <end position="134"/>
    </location>
</feature>
<reference evidence="4 5" key="1">
    <citation type="submission" date="2019-05" db="EMBL/GenBank/DDBJ databases">
        <title>Emergence of the Ug99 lineage of the wheat stem rust pathogen through somatic hybridization.</title>
        <authorList>
            <person name="Li F."/>
            <person name="Upadhyaya N.M."/>
            <person name="Sperschneider J."/>
            <person name="Matny O."/>
            <person name="Nguyen-Phuc H."/>
            <person name="Mago R."/>
            <person name="Raley C."/>
            <person name="Miller M.E."/>
            <person name="Silverstein K.A.T."/>
            <person name="Henningsen E."/>
            <person name="Hirsch C.D."/>
            <person name="Visser B."/>
            <person name="Pretorius Z.A."/>
            <person name="Steffenson B.J."/>
            <person name="Schwessinger B."/>
            <person name="Dodds P.N."/>
            <person name="Figueroa M."/>
        </authorList>
    </citation>
    <scope>NUCLEOTIDE SEQUENCE [LARGE SCALE GENOMIC DNA]</scope>
    <source>
        <strain evidence="3">21-0</strain>
        <strain evidence="2 5">Ug99</strain>
    </source>
</reference>
<evidence type="ECO:0000313" key="3">
    <source>
        <dbReference type="EMBL" id="KAA1071909.1"/>
    </source>
</evidence>
<dbReference type="Proteomes" id="UP000325313">
    <property type="component" value="Unassembled WGS sequence"/>
</dbReference>
<evidence type="ECO:0000313" key="2">
    <source>
        <dbReference type="EMBL" id="KAA1066707.1"/>
    </source>
</evidence>
<dbReference type="EMBL" id="VDEP01000509">
    <property type="protein sequence ID" value="KAA1066707.1"/>
    <property type="molecule type" value="Genomic_DNA"/>
</dbReference>
<proteinExistence type="predicted"/>
<gene>
    <name evidence="3" type="ORF">PGT21_022582</name>
    <name evidence="2" type="ORF">PGTUg99_014453</name>
</gene>
<protein>
    <submittedName>
        <fullName evidence="2">Uncharacterized protein</fullName>
    </submittedName>
</protein>
<feature type="compositionally biased region" description="Polar residues" evidence="1">
    <location>
        <begin position="97"/>
        <end position="117"/>
    </location>
</feature>
<evidence type="ECO:0000313" key="4">
    <source>
        <dbReference type="Proteomes" id="UP000324748"/>
    </source>
</evidence>
<organism evidence="2 5">
    <name type="scientific">Puccinia graminis f. sp. tritici</name>
    <dbReference type="NCBI Taxonomy" id="56615"/>
    <lineage>
        <taxon>Eukaryota</taxon>
        <taxon>Fungi</taxon>
        <taxon>Dikarya</taxon>
        <taxon>Basidiomycota</taxon>
        <taxon>Pucciniomycotina</taxon>
        <taxon>Pucciniomycetes</taxon>
        <taxon>Pucciniales</taxon>
        <taxon>Pucciniaceae</taxon>
        <taxon>Puccinia</taxon>
    </lineage>
</organism>